<dbReference type="STRING" id="665467.SAMN02982931_00660"/>
<dbReference type="EMBL" id="FMXQ01000001">
    <property type="protein sequence ID" value="SDB08049.1"/>
    <property type="molecule type" value="Genomic_DNA"/>
</dbReference>
<organism evidence="2 3">
    <name type="scientific">Bauldia litoralis</name>
    <dbReference type="NCBI Taxonomy" id="665467"/>
    <lineage>
        <taxon>Bacteria</taxon>
        <taxon>Pseudomonadati</taxon>
        <taxon>Pseudomonadota</taxon>
        <taxon>Alphaproteobacteria</taxon>
        <taxon>Hyphomicrobiales</taxon>
        <taxon>Kaistiaceae</taxon>
        <taxon>Bauldia</taxon>
    </lineage>
</organism>
<sequence>MPRTTLALLLGSALVLSITTAGNAQSAVDQRLADEAAAFVADEADGASPAERETMVACLLAEFAGLDDAEKEELLAEDDFEDSLDALIMAHPETEDALENCLG</sequence>
<dbReference type="RefSeq" id="WP_090874748.1">
    <property type="nucleotide sequence ID" value="NZ_FMXQ01000001.1"/>
</dbReference>
<proteinExistence type="predicted"/>
<accession>A0A1G6AIA4</accession>
<dbReference type="Proteomes" id="UP000199071">
    <property type="component" value="Unassembled WGS sequence"/>
</dbReference>
<dbReference type="AlphaFoldDB" id="A0A1G6AIA4"/>
<evidence type="ECO:0000313" key="3">
    <source>
        <dbReference type="Proteomes" id="UP000199071"/>
    </source>
</evidence>
<feature type="chain" id="PRO_5011477613" evidence="1">
    <location>
        <begin position="27"/>
        <end position="103"/>
    </location>
</feature>
<feature type="signal peptide" evidence="1">
    <location>
        <begin position="1"/>
        <end position="26"/>
    </location>
</feature>
<protein>
    <submittedName>
        <fullName evidence="2">Uncharacterized protein</fullName>
    </submittedName>
</protein>
<evidence type="ECO:0000256" key="1">
    <source>
        <dbReference type="SAM" id="SignalP"/>
    </source>
</evidence>
<keyword evidence="1" id="KW-0732">Signal</keyword>
<reference evidence="2 3" key="1">
    <citation type="submission" date="2016-10" db="EMBL/GenBank/DDBJ databases">
        <authorList>
            <person name="de Groot N.N."/>
        </authorList>
    </citation>
    <scope>NUCLEOTIDE SEQUENCE [LARGE SCALE GENOMIC DNA]</scope>
    <source>
        <strain evidence="2 3">ATCC 35022</strain>
    </source>
</reference>
<keyword evidence="3" id="KW-1185">Reference proteome</keyword>
<evidence type="ECO:0000313" key="2">
    <source>
        <dbReference type="EMBL" id="SDB08049.1"/>
    </source>
</evidence>
<name>A0A1G6AIA4_9HYPH</name>
<gene>
    <name evidence="2" type="ORF">SAMN02982931_00660</name>
</gene>